<dbReference type="Proteomes" id="UP001162156">
    <property type="component" value="Unassembled WGS sequence"/>
</dbReference>
<dbReference type="EMBL" id="JANEYF010003158">
    <property type="protein sequence ID" value="KAJ8938758.1"/>
    <property type="molecule type" value="Genomic_DNA"/>
</dbReference>
<evidence type="ECO:0000313" key="2">
    <source>
        <dbReference type="EMBL" id="KAJ8938758.1"/>
    </source>
</evidence>
<comment type="caution">
    <text evidence="2">The sequence shown here is derived from an EMBL/GenBank/DDBJ whole genome shotgun (WGS) entry which is preliminary data.</text>
</comment>
<protein>
    <submittedName>
        <fullName evidence="2">Uncharacterized protein</fullName>
    </submittedName>
</protein>
<gene>
    <name evidence="2" type="ORF">NQ314_011355</name>
</gene>
<proteinExistence type="predicted"/>
<name>A0AAV8XIL1_9CUCU</name>
<sequence length="71" mass="8101">MLQIREKIIAGLLKSHNENVEAEIDDPLPPPTKKIRHRSSTALHRLQKYEGTARNTRHAPHAIKKFSLKAV</sequence>
<organism evidence="2 3">
    <name type="scientific">Rhamnusium bicolor</name>
    <dbReference type="NCBI Taxonomy" id="1586634"/>
    <lineage>
        <taxon>Eukaryota</taxon>
        <taxon>Metazoa</taxon>
        <taxon>Ecdysozoa</taxon>
        <taxon>Arthropoda</taxon>
        <taxon>Hexapoda</taxon>
        <taxon>Insecta</taxon>
        <taxon>Pterygota</taxon>
        <taxon>Neoptera</taxon>
        <taxon>Endopterygota</taxon>
        <taxon>Coleoptera</taxon>
        <taxon>Polyphaga</taxon>
        <taxon>Cucujiformia</taxon>
        <taxon>Chrysomeloidea</taxon>
        <taxon>Cerambycidae</taxon>
        <taxon>Lepturinae</taxon>
        <taxon>Rhagiini</taxon>
        <taxon>Rhamnusium</taxon>
    </lineage>
</organism>
<accession>A0AAV8XIL1</accession>
<dbReference type="AlphaFoldDB" id="A0AAV8XIL1"/>
<feature type="region of interest" description="Disordered" evidence="1">
    <location>
        <begin position="22"/>
        <end position="41"/>
    </location>
</feature>
<evidence type="ECO:0000313" key="3">
    <source>
        <dbReference type="Proteomes" id="UP001162156"/>
    </source>
</evidence>
<reference evidence="2" key="1">
    <citation type="journal article" date="2023" name="Insect Mol. Biol.">
        <title>Genome sequencing provides insights into the evolution of gene families encoding plant cell wall-degrading enzymes in longhorned beetles.</title>
        <authorList>
            <person name="Shin N.R."/>
            <person name="Okamura Y."/>
            <person name="Kirsch R."/>
            <person name="Pauchet Y."/>
        </authorList>
    </citation>
    <scope>NUCLEOTIDE SEQUENCE</scope>
    <source>
        <strain evidence="2">RBIC_L_NR</strain>
    </source>
</reference>
<evidence type="ECO:0000256" key="1">
    <source>
        <dbReference type="SAM" id="MobiDB-lite"/>
    </source>
</evidence>
<keyword evidence="3" id="KW-1185">Reference proteome</keyword>